<evidence type="ECO:0000313" key="1">
    <source>
        <dbReference type="EMBL" id="ARV76760.1"/>
    </source>
</evidence>
<dbReference type="EMBL" id="MF042360">
    <property type="protein sequence ID" value="ARV76760.1"/>
    <property type="molecule type" value="Genomic_DNA"/>
</dbReference>
<dbReference type="Proteomes" id="UP000225448">
    <property type="component" value="Segment"/>
</dbReference>
<sequence length="416" mass="47268">MLTDNQPGLEVLMAGNNNDLGKITEEWVIAARKCIKDNKPEDYSKITREYLNVVKAKTGLEIEFYFYPTDTRATAFVNTQTGWKGHGGTKYTSGEAVTRDVVNDIFELKIDLEKGKVSGKLANMLRFQVSAAAGLFTDMLGFTPAETTAVILHEYGHAFDSFASIGEYVYLNYYLTEGIDILQGKKVNRYKVQLLDEKWVTENLSEELRDDFINNRDESTTRKAILSLYKKSARGHLGDNGLVSKRRDEQAADLFPTRLGYARPLAIALTKMHKYDGLAYGSGKSTWMSETIRAMFMITFAPVTAYAIMMVNPLDDKTTSTRYDNGLERLMKIRRDLIQQLKILGNSIENSHLAEDIEAIDKLAKAYTSDRNLFDEAVTFFRPSIRKMEQNAKHEEQLEALLNNDLFLNIFKLKNM</sequence>
<accession>A0A1Y0STW8</accession>
<name>A0A1Y0STW8_9CAUD</name>
<protein>
    <submittedName>
        <fullName evidence="1">Virion structural protein</fullName>
    </submittedName>
</protein>
<proteinExistence type="predicted"/>
<evidence type="ECO:0000313" key="2">
    <source>
        <dbReference type="Proteomes" id="UP000225448"/>
    </source>
</evidence>
<gene>
    <name evidence="1" type="ORF">PHABIO_129</name>
</gene>
<reference evidence="1 2" key="1">
    <citation type="submission" date="2017-05" db="EMBL/GenBank/DDBJ databases">
        <authorList>
            <person name="Song R."/>
            <person name="Chenine A.L."/>
            <person name="Ruprecht R.M."/>
        </authorList>
    </citation>
    <scope>NUCLEOTIDE SEQUENCE [LARGE SCALE GENOMIC DNA]</scope>
</reference>
<organism evidence="1 2">
    <name type="scientific">Pseudomonas phage Phabio</name>
    <dbReference type="NCBI Taxonomy" id="2006668"/>
    <lineage>
        <taxon>Viruses</taxon>
        <taxon>Duplodnaviria</taxon>
        <taxon>Heunggongvirae</taxon>
        <taxon>Uroviricota</taxon>
        <taxon>Caudoviricetes</taxon>
        <taxon>Chimalliviridae</taxon>
        <taxon>Phabiovirus</taxon>
        <taxon>Phabiovirus phabio</taxon>
    </lineage>
</organism>
<keyword evidence="2" id="KW-1185">Reference proteome</keyword>